<comment type="caution">
    <text evidence="1">The sequence shown here is derived from an EMBL/GenBank/DDBJ whole genome shotgun (WGS) entry which is preliminary data.</text>
</comment>
<dbReference type="Proteomes" id="UP001161017">
    <property type="component" value="Unassembled WGS sequence"/>
</dbReference>
<dbReference type="EMBL" id="JAPUFD010000010">
    <property type="protein sequence ID" value="MDI1489924.1"/>
    <property type="molecule type" value="Genomic_DNA"/>
</dbReference>
<organism evidence="1 2">
    <name type="scientific">Ramalina farinacea</name>
    <dbReference type="NCBI Taxonomy" id="258253"/>
    <lineage>
        <taxon>Eukaryota</taxon>
        <taxon>Fungi</taxon>
        <taxon>Dikarya</taxon>
        <taxon>Ascomycota</taxon>
        <taxon>Pezizomycotina</taxon>
        <taxon>Lecanoromycetes</taxon>
        <taxon>OSLEUM clade</taxon>
        <taxon>Lecanoromycetidae</taxon>
        <taxon>Lecanorales</taxon>
        <taxon>Lecanorineae</taxon>
        <taxon>Ramalinaceae</taxon>
        <taxon>Ramalina</taxon>
    </lineage>
</organism>
<gene>
    <name evidence="1" type="ORF">OHK93_001123</name>
</gene>
<reference evidence="1" key="1">
    <citation type="journal article" date="2023" name="Genome Biol. Evol.">
        <title>First Whole Genome Sequence and Flow Cytometry Genome Size Data for the Lichen-Forming Fungus Ramalina farinacea (Ascomycota).</title>
        <authorList>
            <person name="Llewellyn T."/>
            <person name="Mian S."/>
            <person name="Hill R."/>
            <person name="Leitch I.J."/>
            <person name="Gaya E."/>
        </authorList>
    </citation>
    <scope>NUCLEOTIDE SEQUENCE</scope>
    <source>
        <strain evidence="1">LIQ254RAFAR</strain>
    </source>
</reference>
<evidence type="ECO:0000313" key="1">
    <source>
        <dbReference type="EMBL" id="MDI1489924.1"/>
    </source>
</evidence>
<accession>A0AA43QQM1</accession>
<evidence type="ECO:0000313" key="2">
    <source>
        <dbReference type="Proteomes" id="UP001161017"/>
    </source>
</evidence>
<keyword evidence="2" id="KW-1185">Reference proteome</keyword>
<sequence length="493" mass="57418">MDMIKMLEQMKVEQLRPLQSPEPEIVFPQLPDWSNFLRLGLWDQKQKIYDYGENAFIIETEHTWCRWYKRFQLAMQRLIERNVTADLTKEQMLEILAIMERLPSPPKLIGKGTEANKNEIFNDWDVMTMLKWRWEYGMSAHRAFGSIAEFEPVILPGTEDDFDDVDLDATDPQQMCKWQLMCMISRFMPPDPETRAPALAKPRQVTEELQSPVTDIMMMVSDFESETPTLTASIQPTREMQRMTPDFNRSQAPSPELPFQQIHRRAMNMLYTENARSHMSKPLVPFADRPSCFACYHYDPDNDETKEDAAIRCRDDWLEWAEQARSKIRMLGSTILTLAIPIQTLICLVKLLMDYPLEPIYFIIHESYRDDEGRRSSVDYYQGRLDDLWNPWAAHLDSLRQSLSRVIVRNVKSKSSATGENIDMIDVDRLSLENPALERRNLERALHMIIESETQGARMQAQADARSLLKTLFSADNSAELLVEMMDKADLNS</sequence>
<proteinExistence type="predicted"/>
<protein>
    <submittedName>
        <fullName evidence="1">Uncharacterized protein</fullName>
    </submittedName>
</protein>
<dbReference type="AlphaFoldDB" id="A0AA43QQM1"/>
<name>A0AA43QQM1_9LECA</name>